<dbReference type="Gramene" id="OIT26765">
    <property type="protein sequence ID" value="OIT26765"/>
    <property type="gene ID" value="A4A49_24937"/>
</dbReference>
<comment type="caution">
    <text evidence="1">The sequence shown here is derived from an EMBL/GenBank/DDBJ whole genome shotgun (WGS) entry which is preliminary data.</text>
</comment>
<proteinExistence type="predicted"/>
<organism evidence="1 2">
    <name type="scientific">Nicotiana attenuata</name>
    <name type="common">Coyote tobacco</name>
    <dbReference type="NCBI Taxonomy" id="49451"/>
    <lineage>
        <taxon>Eukaryota</taxon>
        <taxon>Viridiplantae</taxon>
        <taxon>Streptophyta</taxon>
        <taxon>Embryophyta</taxon>
        <taxon>Tracheophyta</taxon>
        <taxon>Spermatophyta</taxon>
        <taxon>Magnoliopsida</taxon>
        <taxon>eudicotyledons</taxon>
        <taxon>Gunneridae</taxon>
        <taxon>Pentapetalae</taxon>
        <taxon>asterids</taxon>
        <taxon>lamiids</taxon>
        <taxon>Solanales</taxon>
        <taxon>Solanaceae</taxon>
        <taxon>Nicotianoideae</taxon>
        <taxon>Nicotianeae</taxon>
        <taxon>Nicotiana</taxon>
    </lineage>
</organism>
<dbReference type="EMBL" id="MJEQ01002674">
    <property type="protein sequence ID" value="OIT26765.1"/>
    <property type="molecule type" value="Genomic_DNA"/>
</dbReference>
<sequence length="81" mass="9862">KHSHESSKEPSFKMIKGPLRSLAFLDSGYVVRHKISQRKLRERKRQKLKVELQQQMHPWMNGLRELHILNRFPTCRRRRSE</sequence>
<keyword evidence="2" id="KW-1185">Reference proteome</keyword>
<feature type="non-terminal residue" evidence="1">
    <location>
        <position position="1"/>
    </location>
</feature>
<reference evidence="1" key="1">
    <citation type="submission" date="2016-11" db="EMBL/GenBank/DDBJ databases">
        <title>The genome of Nicotiana attenuata.</title>
        <authorList>
            <person name="Xu S."/>
            <person name="Brockmoeller T."/>
            <person name="Gaquerel E."/>
            <person name="Navarro A."/>
            <person name="Kuhl H."/>
            <person name="Gase K."/>
            <person name="Ling Z."/>
            <person name="Zhou W."/>
            <person name="Kreitzer C."/>
            <person name="Stanke M."/>
            <person name="Tang H."/>
            <person name="Lyons E."/>
            <person name="Pandey P."/>
            <person name="Pandey S.P."/>
            <person name="Timmermann B."/>
            <person name="Baldwin I.T."/>
        </authorList>
    </citation>
    <scope>NUCLEOTIDE SEQUENCE [LARGE SCALE GENOMIC DNA]</scope>
    <source>
        <strain evidence="1">UT</strain>
    </source>
</reference>
<protein>
    <submittedName>
        <fullName evidence="1">Uncharacterized protein</fullName>
    </submittedName>
</protein>
<gene>
    <name evidence="1" type="ORF">A4A49_24937</name>
</gene>
<accession>A0A1J6K9P8</accession>
<evidence type="ECO:0000313" key="1">
    <source>
        <dbReference type="EMBL" id="OIT26765.1"/>
    </source>
</evidence>
<dbReference type="AlphaFoldDB" id="A0A1J6K9P8"/>
<dbReference type="Proteomes" id="UP000187609">
    <property type="component" value="Unassembled WGS sequence"/>
</dbReference>
<name>A0A1J6K9P8_NICAT</name>
<evidence type="ECO:0000313" key="2">
    <source>
        <dbReference type="Proteomes" id="UP000187609"/>
    </source>
</evidence>